<dbReference type="Proteomes" id="UP000682134">
    <property type="component" value="Unassembled WGS sequence"/>
</dbReference>
<evidence type="ECO:0000256" key="5">
    <source>
        <dbReference type="ARBA" id="ARBA00023136"/>
    </source>
</evidence>
<accession>A0A940SIC5</accession>
<evidence type="ECO:0000313" key="11">
    <source>
        <dbReference type="EMBL" id="MBP0723649.1"/>
    </source>
</evidence>
<comment type="subcellular location">
    <subcellularLocation>
        <location evidence="1">Membrane</location>
        <topology evidence="1">Lipid-anchor</topology>
    </subcellularLocation>
</comment>
<dbReference type="Gene3D" id="3.30.300.210">
    <property type="entry name" value="Nutrient germinant receptor protein C, domain 3"/>
    <property type="match status" value="1"/>
</dbReference>
<dbReference type="InterPro" id="IPR038501">
    <property type="entry name" value="Spore_GerAC_C_sf"/>
</dbReference>
<evidence type="ECO:0000256" key="4">
    <source>
        <dbReference type="ARBA" id="ARBA00022729"/>
    </source>
</evidence>
<dbReference type="PROSITE" id="PS51257">
    <property type="entry name" value="PROKAR_LIPOPROTEIN"/>
    <property type="match status" value="1"/>
</dbReference>
<dbReference type="GO" id="GO:0016020">
    <property type="term" value="C:membrane"/>
    <property type="evidence" value="ECO:0007669"/>
    <property type="project" value="UniProtKB-SubCell"/>
</dbReference>
<evidence type="ECO:0000256" key="6">
    <source>
        <dbReference type="ARBA" id="ARBA00023139"/>
    </source>
</evidence>
<dbReference type="InterPro" id="IPR046953">
    <property type="entry name" value="Spore_GerAC-like_C"/>
</dbReference>
<comment type="caution">
    <text evidence="11">The sequence shown here is derived from an EMBL/GenBank/DDBJ whole genome shotgun (WGS) entry which is preliminary data.</text>
</comment>
<name>A0A940SIC5_9BACI</name>
<evidence type="ECO:0000259" key="9">
    <source>
        <dbReference type="Pfam" id="PF05504"/>
    </source>
</evidence>
<evidence type="ECO:0000313" key="12">
    <source>
        <dbReference type="Proteomes" id="UP000682134"/>
    </source>
</evidence>
<evidence type="ECO:0000256" key="3">
    <source>
        <dbReference type="ARBA" id="ARBA00022544"/>
    </source>
</evidence>
<feature type="compositionally biased region" description="Polar residues" evidence="8">
    <location>
        <begin position="57"/>
        <end position="74"/>
    </location>
</feature>
<keyword evidence="4" id="KW-0732">Signal</keyword>
<reference evidence="11" key="1">
    <citation type="submission" date="2021-04" db="EMBL/GenBank/DDBJ databases">
        <title>Genome seq and assembly of Bacillus sp.</title>
        <authorList>
            <person name="Chhetri G."/>
        </authorList>
    </citation>
    <scope>NUCLEOTIDE SEQUENCE</scope>
    <source>
        <strain evidence="11">RG28</strain>
    </source>
</reference>
<protein>
    <submittedName>
        <fullName evidence="11">Ger(X)C family spore germination protein</fullName>
    </submittedName>
</protein>
<feature type="region of interest" description="Disordered" evidence="8">
    <location>
        <begin position="56"/>
        <end position="79"/>
    </location>
</feature>
<evidence type="ECO:0000256" key="8">
    <source>
        <dbReference type="SAM" id="MobiDB-lite"/>
    </source>
</evidence>
<evidence type="ECO:0000256" key="2">
    <source>
        <dbReference type="ARBA" id="ARBA00007886"/>
    </source>
</evidence>
<keyword evidence="7" id="KW-0449">Lipoprotein</keyword>
<feature type="domain" description="Spore germination GerAC-like C-terminal" evidence="9">
    <location>
        <begin position="200"/>
        <end position="369"/>
    </location>
</feature>
<dbReference type="InterPro" id="IPR008844">
    <property type="entry name" value="Spore_GerAC-like"/>
</dbReference>
<keyword evidence="12" id="KW-1185">Reference proteome</keyword>
<gene>
    <name evidence="11" type="ORF">J5Y03_00440</name>
</gene>
<keyword evidence="6" id="KW-0564">Palmitate</keyword>
<comment type="similarity">
    <text evidence="2">Belongs to the GerABKC lipoprotein family.</text>
</comment>
<dbReference type="PANTHER" id="PTHR35789:SF1">
    <property type="entry name" value="SPORE GERMINATION PROTEIN B3"/>
    <property type="match status" value="1"/>
</dbReference>
<dbReference type="RefSeq" id="WP_209401244.1">
    <property type="nucleotide sequence ID" value="NZ_JAGIYQ010000001.1"/>
</dbReference>
<evidence type="ECO:0000256" key="1">
    <source>
        <dbReference type="ARBA" id="ARBA00004635"/>
    </source>
</evidence>
<sequence length="373" mass="42573">MKKLCLSSTIIIVSILMSGCWDQDLLRNARLVYGEGFDLEENGKLLSTFVIRDAPDSEQSGPKNDIINTVSNTPEESRNKADEKISRLLSTYRNRIVLIGEEMAKQDIYQLLDFFYRDPKSALNAKIAVVEGKAADLLSLKKVGNVLIEEEIDELIKSKEETTTVPKVTIESIFPVMKDPGEDFVVPYLMKNGSRVDVSRAAMFHNHEFTGTLSTNESTMFSLLKGKMGKTAIITQKINKQQGNNGVYNYLTFNIEKSKSKMKVLIQKNDQIKVRLELKLKVSVLEYPRDYLNEKKVVNRLNKTLTKEMTNLVNKTLKKMQKARCDGLGIGRQLIAFHPDVWKKQKKDWEHNYQKVHFVPKIQVEIAKKGIIN</sequence>
<dbReference type="EMBL" id="JAGIYQ010000001">
    <property type="protein sequence ID" value="MBP0723649.1"/>
    <property type="molecule type" value="Genomic_DNA"/>
</dbReference>
<dbReference type="Pfam" id="PF25198">
    <property type="entry name" value="Spore_GerAC_N"/>
    <property type="match status" value="1"/>
</dbReference>
<keyword evidence="5" id="KW-0472">Membrane</keyword>
<dbReference type="Pfam" id="PF05504">
    <property type="entry name" value="Spore_GerAC"/>
    <property type="match status" value="1"/>
</dbReference>
<proteinExistence type="inferred from homology"/>
<feature type="domain" description="Spore germination protein N-terminal" evidence="10">
    <location>
        <begin position="25"/>
        <end position="189"/>
    </location>
</feature>
<dbReference type="InterPro" id="IPR057336">
    <property type="entry name" value="GerAC_N"/>
</dbReference>
<dbReference type="NCBIfam" id="TIGR02887">
    <property type="entry name" value="spore_ger_x_C"/>
    <property type="match status" value="1"/>
</dbReference>
<organism evidence="11 12">
    <name type="scientific">Gottfriedia endophytica</name>
    <dbReference type="NCBI Taxonomy" id="2820819"/>
    <lineage>
        <taxon>Bacteria</taxon>
        <taxon>Bacillati</taxon>
        <taxon>Bacillota</taxon>
        <taxon>Bacilli</taxon>
        <taxon>Bacillales</taxon>
        <taxon>Bacillaceae</taxon>
        <taxon>Gottfriedia</taxon>
    </lineage>
</organism>
<keyword evidence="3" id="KW-0309">Germination</keyword>
<dbReference type="PANTHER" id="PTHR35789">
    <property type="entry name" value="SPORE GERMINATION PROTEIN B3"/>
    <property type="match status" value="1"/>
</dbReference>
<dbReference type="GO" id="GO:0009847">
    <property type="term" value="P:spore germination"/>
    <property type="evidence" value="ECO:0007669"/>
    <property type="project" value="InterPro"/>
</dbReference>
<evidence type="ECO:0000256" key="7">
    <source>
        <dbReference type="ARBA" id="ARBA00023288"/>
    </source>
</evidence>
<evidence type="ECO:0000259" key="10">
    <source>
        <dbReference type="Pfam" id="PF25198"/>
    </source>
</evidence>
<dbReference type="AlphaFoldDB" id="A0A940SIC5"/>